<dbReference type="SUPFAM" id="SSF56235">
    <property type="entry name" value="N-terminal nucleophile aminohydrolases (Ntn hydrolases)"/>
    <property type="match status" value="1"/>
</dbReference>
<dbReference type="AlphaFoldDB" id="A0A8I1M5T3"/>
<protein>
    <submittedName>
        <fullName evidence="2">Gamma-glutamyltransferase</fullName>
    </submittedName>
</protein>
<gene>
    <name evidence="2" type="ORF">JF547_04500</name>
</gene>
<dbReference type="Proteomes" id="UP000664405">
    <property type="component" value="Unassembled WGS sequence"/>
</dbReference>
<dbReference type="EMBL" id="JAEKJW010000001">
    <property type="protein sequence ID" value="MBN8195722.1"/>
    <property type="molecule type" value="Genomic_DNA"/>
</dbReference>
<dbReference type="PANTHER" id="PTHR43881">
    <property type="entry name" value="GAMMA-GLUTAMYLTRANSPEPTIDASE (AFU_ORTHOLOGUE AFUA_4G13580)"/>
    <property type="match status" value="1"/>
</dbReference>
<name>A0A8I1M5T3_9PROT</name>
<feature type="compositionally biased region" description="Polar residues" evidence="1">
    <location>
        <begin position="385"/>
        <end position="399"/>
    </location>
</feature>
<keyword evidence="2" id="KW-0808">Transferase</keyword>
<dbReference type="InterPro" id="IPR052896">
    <property type="entry name" value="GGT-like_enzyme"/>
</dbReference>
<reference evidence="2" key="1">
    <citation type="submission" date="2020-12" db="EMBL/GenBank/DDBJ databases">
        <title>Oil enriched cultivation method for isolating marine PHA-producing bacteria.</title>
        <authorList>
            <person name="Zheng W."/>
            <person name="Yu S."/>
            <person name="Huang Y."/>
        </authorList>
    </citation>
    <scope>NUCLEOTIDE SEQUENCE</scope>
    <source>
        <strain evidence="2">SY-2-3</strain>
    </source>
</reference>
<feature type="region of interest" description="Disordered" evidence="1">
    <location>
        <begin position="360"/>
        <end position="399"/>
    </location>
</feature>
<dbReference type="Gene3D" id="3.60.20.40">
    <property type="match status" value="1"/>
</dbReference>
<dbReference type="InterPro" id="IPR029055">
    <property type="entry name" value="Ntn_hydrolases_N"/>
</dbReference>
<evidence type="ECO:0000313" key="2">
    <source>
        <dbReference type="EMBL" id="MBN8195722.1"/>
    </source>
</evidence>
<dbReference type="PRINTS" id="PR01210">
    <property type="entry name" value="GGTRANSPTASE"/>
</dbReference>
<accession>A0A8I1M5T3</accession>
<dbReference type="Gene3D" id="1.10.246.130">
    <property type="match status" value="1"/>
</dbReference>
<organism evidence="2 3">
    <name type="scientific">Thalassospira povalilytica</name>
    <dbReference type="NCBI Taxonomy" id="732237"/>
    <lineage>
        <taxon>Bacteria</taxon>
        <taxon>Pseudomonadati</taxon>
        <taxon>Pseudomonadota</taxon>
        <taxon>Alphaproteobacteria</taxon>
        <taxon>Rhodospirillales</taxon>
        <taxon>Thalassospiraceae</taxon>
        <taxon>Thalassospira</taxon>
    </lineage>
</organism>
<sequence length="563" mass="60340">MSTNNFAIATGHPIATEAAETMLRAGGNAIDAGVAAGLALGVVHPELVSVAGVAPIILRDGKTGRITSYDGVGVWPKAANVEWFHKNFGDSVPEGILRTVVPAAPAAWIRALSEFGTMRFGDVAAPAIKAARDGFPVFELLSEFVKSRHREYQRFESTAEIFLPNGKPPVVGETFVQTDLANSLQIMVDAERNAKGDRKAGLAAARAAFYEGEIAQRITAFHAENGGLLTMEDMASYEVREETTFPVQFRGSEIYCCGAWCQGISMAETLTMLEKAGKERILTPDGDIDRHFLLEVLKRVFADREAFVTDPDYMKVDPASLLDASFVAQRLATISETRSDPMPAPGDMDHLNAAYRNNAGKTPEYARGSADTSHVSVIDGDGNMFSATPSDPSSDTQVIPGTGLSVSSRGSQSRAIPGHLNALAPGKRPRLTPNPILGLKDGKPWIAMGTPGGDIQIQAMAQVLIHMMDRGKGLREAILEPRVSSYAYPGSFAPHIAYPNKVLYEQDLPDAAIAELQARGHDMEAWAQQTWKAGGICVAMSDENGNLTAFADPRRAGTATVNA</sequence>
<dbReference type="GO" id="GO:0016740">
    <property type="term" value="F:transferase activity"/>
    <property type="evidence" value="ECO:0007669"/>
    <property type="project" value="UniProtKB-KW"/>
</dbReference>
<dbReference type="PANTHER" id="PTHR43881:SF1">
    <property type="entry name" value="GAMMA-GLUTAMYLTRANSPEPTIDASE (AFU_ORTHOLOGUE AFUA_4G13580)"/>
    <property type="match status" value="1"/>
</dbReference>
<evidence type="ECO:0000313" key="3">
    <source>
        <dbReference type="Proteomes" id="UP000664405"/>
    </source>
</evidence>
<dbReference type="InterPro" id="IPR043137">
    <property type="entry name" value="GGT_ssub_C"/>
</dbReference>
<evidence type="ECO:0000256" key="1">
    <source>
        <dbReference type="SAM" id="MobiDB-lite"/>
    </source>
</evidence>
<comment type="caution">
    <text evidence="2">The sequence shown here is derived from an EMBL/GenBank/DDBJ whole genome shotgun (WGS) entry which is preliminary data.</text>
</comment>
<proteinExistence type="predicted"/>
<dbReference type="InterPro" id="IPR043138">
    <property type="entry name" value="GGT_lsub"/>
</dbReference>
<dbReference type="RefSeq" id="WP_206926742.1">
    <property type="nucleotide sequence ID" value="NZ_JAEKJW010000001.1"/>
</dbReference>
<dbReference type="Pfam" id="PF01019">
    <property type="entry name" value="G_glu_transpept"/>
    <property type="match status" value="1"/>
</dbReference>